<dbReference type="InterPro" id="IPR004365">
    <property type="entry name" value="NA-bd_OB_tRNA"/>
</dbReference>
<evidence type="ECO:0000259" key="7">
    <source>
        <dbReference type="PROSITE" id="PS50862"/>
    </source>
</evidence>
<comment type="caution">
    <text evidence="8">The sequence shown here is derived from an EMBL/GenBank/DDBJ whole genome shotgun (WGS) entry which is preliminary data.</text>
</comment>
<name>A0A4Y2L902_ARAVE</name>
<sequence length="589" mass="66971">MNLAHFRSYLQSPLLVNLCRRLYSSVNSFTSRTHTCGELDASHVGKEVTLCGWITFERCDKFIILRDKYGLTQVIFNEIENLTKKFLKSLPLESVIEVKGIVRKRPPKDFNKRMSTGEIEVEAKNVKLLNASIPRLPITSKYHDKINETTNYKYRYLSLRSPKLQENLRLRSNVLMKMREFLHNQHGFVDIETPTLFKRTPGGAKEFIVPTKFPGKFYSLVQSPQQFKQLLMIGLFDRYFQIARCYRNEGTKSDRQPEFTQVDIELSYTSAKGVQNLIEQLIQYSWPEEKGEIQIPFKCLSYEEAMHSYGTDKPDLRYEMKLQDVTDELKDSGLNIASESKHDPDFIASCLVIPNGTKFIKNPERKEIRTLAESMPFLDISVKGDLSWSSAVSKHLSVEVQQRISGKLSCVPGDLILVAAGKARHVLPFLGKTRVKCAEFLLSKGADIMRSNVFSFVWITDFPLFLLDDNGALESAHHPFTAPHADDTELVYTTPLKARSQHYDLVLNGQEIGGGSIRIHDANLQKYVLEEVLKEDSSELQHLLDALSSGCPPHGGIALGIDNPSIMCGCRSIEVIAFPKIIRWKRSDV</sequence>
<evidence type="ECO:0000256" key="2">
    <source>
        <dbReference type="ARBA" id="ARBA00022598"/>
    </source>
</evidence>
<proteinExistence type="inferred from homology"/>
<dbReference type="SUPFAM" id="SSF55261">
    <property type="entry name" value="GAD domain-like"/>
    <property type="match status" value="1"/>
</dbReference>
<evidence type="ECO:0000256" key="4">
    <source>
        <dbReference type="ARBA" id="ARBA00022840"/>
    </source>
</evidence>
<dbReference type="GO" id="GO:0005739">
    <property type="term" value="C:mitochondrion"/>
    <property type="evidence" value="ECO:0007669"/>
    <property type="project" value="TreeGrafter"/>
</dbReference>
<dbReference type="SUPFAM" id="SSF55681">
    <property type="entry name" value="Class II aaRS and biotin synthetases"/>
    <property type="match status" value="1"/>
</dbReference>
<dbReference type="Proteomes" id="UP000499080">
    <property type="component" value="Unassembled WGS sequence"/>
</dbReference>
<dbReference type="PANTHER" id="PTHR22594">
    <property type="entry name" value="ASPARTYL/LYSYL-TRNA SYNTHETASE"/>
    <property type="match status" value="1"/>
</dbReference>
<dbReference type="GO" id="GO:0004815">
    <property type="term" value="F:aspartate-tRNA ligase activity"/>
    <property type="evidence" value="ECO:0007669"/>
    <property type="project" value="TreeGrafter"/>
</dbReference>
<dbReference type="OrthoDB" id="439710at2759"/>
<dbReference type="PRINTS" id="PR01042">
    <property type="entry name" value="TRNASYNTHASP"/>
</dbReference>
<dbReference type="CDD" id="cd04317">
    <property type="entry name" value="EcAspRS_like_N"/>
    <property type="match status" value="1"/>
</dbReference>
<dbReference type="Gene3D" id="2.40.50.140">
    <property type="entry name" value="Nucleic acid-binding proteins"/>
    <property type="match status" value="1"/>
</dbReference>
<feature type="domain" description="Aminoacyl-transfer RNA synthetases class-II family profile" evidence="7">
    <location>
        <begin position="168"/>
        <end position="562"/>
    </location>
</feature>
<dbReference type="Pfam" id="PF00152">
    <property type="entry name" value="tRNA-synt_2"/>
    <property type="match status" value="1"/>
</dbReference>
<keyword evidence="3" id="KW-0547">Nucleotide-binding</keyword>
<dbReference type="PROSITE" id="PS50862">
    <property type="entry name" value="AA_TRNA_LIGASE_II"/>
    <property type="match status" value="1"/>
</dbReference>
<dbReference type="EMBL" id="BGPR01005540">
    <property type="protein sequence ID" value="GBN11118.1"/>
    <property type="molecule type" value="Genomic_DNA"/>
</dbReference>
<evidence type="ECO:0000256" key="1">
    <source>
        <dbReference type="ARBA" id="ARBA00006303"/>
    </source>
</evidence>
<gene>
    <name evidence="8" type="primary">DARS2_0</name>
    <name evidence="8" type="ORF">AVEN_169872_1</name>
</gene>
<dbReference type="GO" id="GO:0006422">
    <property type="term" value="P:aspartyl-tRNA aminoacylation"/>
    <property type="evidence" value="ECO:0007669"/>
    <property type="project" value="TreeGrafter"/>
</dbReference>
<keyword evidence="6" id="KW-0030">Aminoacyl-tRNA synthetase</keyword>
<evidence type="ECO:0000313" key="8">
    <source>
        <dbReference type="EMBL" id="GBN11118.1"/>
    </source>
</evidence>
<dbReference type="InterPro" id="IPR045864">
    <property type="entry name" value="aa-tRNA-synth_II/BPL/LPL"/>
</dbReference>
<dbReference type="InterPro" id="IPR047089">
    <property type="entry name" value="Asp-tRNA-ligase_1_N"/>
</dbReference>
<keyword evidence="9" id="KW-1185">Reference proteome</keyword>
<evidence type="ECO:0000313" key="9">
    <source>
        <dbReference type="Proteomes" id="UP000499080"/>
    </source>
</evidence>
<dbReference type="Gene3D" id="3.30.930.10">
    <property type="entry name" value="Bira Bifunctional Protein, Domain 2"/>
    <property type="match status" value="1"/>
</dbReference>
<dbReference type="NCBIfam" id="NF001750">
    <property type="entry name" value="PRK00476.1"/>
    <property type="match status" value="1"/>
</dbReference>
<dbReference type="SUPFAM" id="SSF50249">
    <property type="entry name" value="Nucleic acid-binding proteins"/>
    <property type="match status" value="1"/>
</dbReference>
<evidence type="ECO:0000256" key="6">
    <source>
        <dbReference type="ARBA" id="ARBA00023146"/>
    </source>
</evidence>
<dbReference type="InterPro" id="IPR012340">
    <property type="entry name" value="NA-bd_OB-fold"/>
</dbReference>
<dbReference type="InterPro" id="IPR004115">
    <property type="entry name" value="GAD-like_sf"/>
</dbReference>
<evidence type="ECO:0000256" key="5">
    <source>
        <dbReference type="ARBA" id="ARBA00022917"/>
    </source>
</evidence>
<dbReference type="AlphaFoldDB" id="A0A4Y2L902"/>
<dbReference type="PANTHER" id="PTHR22594:SF5">
    <property type="entry name" value="ASPARTATE--TRNA LIGASE, MITOCHONDRIAL"/>
    <property type="match status" value="1"/>
</dbReference>
<organism evidence="8 9">
    <name type="scientific">Araneus ventricosus</name>
    <name type="common">Orbweaver spider</name>
    <name type="synonym">Epeira ventricosa</name>
    <dbReference type="NCBI Taxonomy" id="182803"/>
    <lineage>
        <taxon>Eukaryota</taxon>
        <taxon>Metazoa</taxon>
        <taxon>Ecdysozoa</taxon>
        <taxon>Arthropoda</taxon>
        <taxon>Chelicerata</taxon>
        <taxon>Arachnida</taxon>
        <taxon>Araneae</taxon>
        <taxon>Araneomorphae</taxon>
        <taxon>Entelegynae</taxon>
        <taxon>Araneoidea</taxon>
        <taxon>Araneidae</taxon>
        <taxon>Araneus</taxon>
    </lineage>
</organism>
<dbReference type="InterPro" id="IPR004364">
    <property type="entry name" value="Aa-tRNA-synt_II"/>
</dbReference>
<dbReference type="InterPro" id="IPR004524">
    <property type="entry name" value="Asp-tRNA-ligase_1"/>
</dbReference>
<keyword evidence="4" id="KW-0067">ATP-binding</keyword>
<dbReference type="InterPro" id="IPR002312">
    <property type="entry name" value="Asp/Asn-tRNA-synth_IIb"/>
</dbReference>
<dbReference type="InterPro" id="IPR006195">
    <property type="entry name" value="aa-tRNA-synth_II"/>
</dbReference>
<reference evidence="8 9" key="1">
    <citation type="journal article" date="2019" name="Sci. Rep.">
        <title>Orb-weaving spider Araneus ventricosus genome elucidates the spidroin gene catalogue.</title>
        <authorList>
            <person name="Kono N."/>
            <person name="Nakamura H."/>
            <person name="Ohtoshi R."/>
            <person name="Moran D.A.P."/>
            <person name="Shinohara A."/>
            <person name="Yoshida Y."/>
            <person name="Fujiwara M."/>
            <person name="Mori M."/>
            <person name="Tomita M."/>
            <person name="Arakawa K."/>
        </authorList>
    </citation>
    <scope>NUCLEOTIDE SEQUENCE [LARGE SCALE GENOMIC DNA]</scope>
</reference>
<protein>
    <submittedName>
        <fullName evidence="8">Aspartate--tRNA ligase, mitochondrial</fullName>
    </submittedName>
</protein>
<accession>A0A4Y2L902</accession>
<dbReference type="NCBIfam" id="TIGR00459">
    <property type="entry name" value="aspS_bact"/>
    <property type="match status" value="1"/>
</dbReference>
<keyword evidence="5" id="KW-0648">Protein biosynthesis</keyword>
<evidence type="ECO:0000256" key="3">
    <source>
        <dbReference type="ARBA" id="ARBA00022741"/>
    </source>
</evidence>
<dbReference type="GO" id="GO:0003676">
    <property type="term" value="F:nucleic acid binding"/>
    <property type="evidence" value="ECO:0007669"/>
    <property type="project" value="InterPro"/>
</dbReference>
<dbReference type="Pfam" id="PF01336">
    <property type="entry name" value="tRNA_anti-codon"/>
    <property type="match status" value="1"/>
</dbReference>
<keyword evidence="2 8" id="KW-0436">Ligase</keyword>
<dbReference type="GO" id="GO:0005524">
    <property type="term" value="F:ATP binding"/>
    <property type="evidence" value="ECO:0007669"/>
    <property type="project" value="UniProtKB-KW"/>
</dbReference>
<dbReference type="Gene3D" id="3.30.1360.30">
    <property type="entry name" value="GAD-like domain"/>
    <property type="match status" value="1"/>
</dbReference>
<comment type="similarity">
    <text evidence="1">Belongs to the class-II aminoacyl-tRNA synthetase family. Type 1 subfamily.</text>
</comment>